<dbReference type="Gene3D" id="1.20.1720.10">
    <property type="entry name" value="Multidrug resistance protein D"/>
    <property type="match status" value="1"/>
</dbReference>
<feature type="transmembrane region" description="Helical" evidence="6">
    <location>
        <begin position="307"/>
        <end position="328"/>
    </location>
</feature>
<dbReference type="Proteomes" id="UP001597156">
    <property type="component" value="Unassembled WGS sequence"/>
</dbReference>
<feature type="transmembrane region" description="Helical" evidence="6">
    <location>
        <begin position="77"/>
        <end position="95"/>
    </location>
</feature>
<dbReference type="InterPro" id="IPR036259">
    <property type="entry name" value="MFS_trans_sf"/>
</dbReference>
<evidence type="ECO:0000256" key="2">
    <source>
        <dbReference type="ARBA" id="ARBA00022448"/>
    </source>
</evidence>
<sequence length="482" mass="52079">MADSRGKNLSIIGVLGMFSFLTSLSGSSTNLAIPKIAISMDISSSAATWIVQIGLITTAILLVMFGHIGDILSKNAVFLAGGVAFLIGSTITGFAPDFIVILIGRVIQAVGSAMIMANSMGIVTQYFPDNRRAEALAMISMFISVGSISGPGIGGFIISAASWRWIYWINIPLGILVLWLGFKFLPIPKETWHHVRAVTKGANWTGQNLFTIGIILFFLSGSFFQSGRDHLLMGLVFFLIGSAITVYSFIQDDKANLPWIAPEILRNRGFMTSILALSLVMLVNAISNILLPFYLQSYNGMSPFTSGLVIMLQSIMMLVTTPFAGFLADRVNRELMTVVGLAVLMFSQVGYAFFPNHLDMLKIVPPIILNGMGMATFLSPNNALTMGMVDKKFAGIAGSFNSFARTLGMTVGISFASSTLFFQLPGVTRITPAVGDKFVQAFYNVFWIATAISGLALVIVLVRYLKSRKVAVQKDSGTKESA</sequence>
<evidence type="ECO:0000313" key="8">
    <source>
        <dbReference type="EMBL" id="MFD1124769.1"/>
    </source>
</evidence>
<comment type="subcellular location">
    <subcellularLocation>
        <location evidence="1">Cell membrane</location>
        <topology evidence="1">Multi-pass membrane protein</topology>
    </subcellularLocation>
</comment>
<feature type="transmembrane region" description="Helical" evidence="6">
    <location>
        <begin position="135"/>
        <end position="159"/>
    </location>
</feature>
<keyword evidence="9" id="KW-1185">Reference proteome</keyword>
<feature type="domain" description="Major facilitator superfamily (MFS) profile" evidence="7">
    <location>
        <begin position="11"/>
        <end position="468"/>
    </location>
</feature>
<comment type="caution">
    <text evidence="8">The sequence shown here is derived from an EMBL/GenBank/DDBJ whole genome shotgun (WGS) entry which is preliminary data.</text>
</comment>
<feature type="transmembrane region" description="Helical" evidence="6">
    <location>
        <begin position="165"/>
        <end position="185"/>
    </location>
</feature>
<evidence type="ECO:0000256" key="3">
    <source>
        <dbReference type="ARBA" id="ARBA00022692"/>
    </source>
</evidence>
<feature type="transmembrane region" description="Helical" evidence="6">
    <location>
        <begin position="402"/>
        <end position="422"/>
    </location>
</feature>
<proteinExistence type="predicted"/>
<gene>
    <name evidence="8" type="ORF">ACFQ22_05235</name>
</gene>
<evidence type="ECO:0000313" key="9">
    <source>
        <dbReference type="Proteomes" id="UP001597156"/>
    </source>
</evidence>
<dbReference type="RefSeq" id="WP_121979405.1">
    <property type="nucleotide sequence ID" value="NZ_JBHTLH010000015.1"/>
</dbReference>
<dbReference type="PANTHER" id="PTHR42718">
    <property type="entry name" value="MAJOR FACILITATOR SUPERFAMILY MULTIDRUG TRANSPORTER MFSC"/>
    <property type="match status" value="1"/>
</dbReference>
<dbReference type="Pfam" id="PF07690">
    <property type="entry name" value="MFS_1"/>
    <property type="match status" value="1"/>
</dbReference>
<evidence type="ECO:0000256" key="4">
    <source>
        <dbReference type="ARBA" id="ARBA00022989"/>
    </source>
</evidence>
<feature type="transmembrane region" description="Helical" evidence="6">
    <location>
        <begin position="46"/>
        <end position="65"/>
    </location>
</feature>
<keyword evidence="4 6" id="KW-1133">Transmembrane helix</keyword>
<keyword evidence="3 6" id="KW-0812">Transmembrane</keyword>
<dbReference type="EMBL" id="JBHTLH010000015">
    <property type="protein sequence ID" value="MFD1124769.1"/>
    <property type="molecule type" value="Genomic_DNA"/>
</dbReference>
<feature type="transmembrane region" description="Helical" evidence="6">
    <location>
        <begin position="270"/>
        <end position="295"/>
    </location>
</feature>
<feature type="transmembrane region" description="Helical" evidence="6">
    <location>
        <begin position="230"/>
        <end position="250"/>
    </location>
</feature>
<dbReference type="SUPFAM" id="SSF103473">
    <property type="entry name" value="MFS general substrate transporter"/>
    <property type="match status" value="1"/>
</dbReference>
<organism evidence="8 9">
    <name type="scientific">Lentilactobacillus raoultii</name>
    <dbReference type="NCBI Taxonomy" id="1987503"/>
    <lineage>
        <taxon>Bacteria</taxon>
        <taxon>Bacillati</taxon>
        <taxon>Bacillota</taxon>
        <taxon>Bacilli</taxon>
        <taxon>Lactobacillales</taxon>
        <taxon>Lactobacillaceae</taxon>
        <taxon>Lentilactobacillus</taxon>
    </lineage>
</organism>
<feature type="transmembrane region" description="Helical" evidence="6">
    <location>
        <begin position="101"/>
        <end position="123"/>
    </location>
</feature>
<keyword evidence="2" id="KW-0813">Transport</keyword>
<dbReference type="CDD" id="cd17321">
    <property type="entry name" value="MFS_MMR_MDR_like"/>
    <property type="match status" value="1"/>
</dbReference>
<protein>
    <submittedName>
        <fullName evidence="8">MFS transporter</fullName>
    </submittedName>
</protein>
<evidence type="ECO:0000256" key="6">
    <source>
        <dbReference type="SAM" id="Phobius"/>
    </source>
</evidence>
<evidence type="ECO:0000256" key="1">
    <source>
        <dbReference type="ARBA" id="ARBA00004651"/>
    </source>
</evidence>
<feature type="transmembrane region" description="Helical" evidence="6">
    <location>
        <begin position="360"/>
        <end position="381"/>
    </location>
</feature>
<keyword evidence="5 6" id="KW-0472">Membrane</keyword>
<accession>A0ABW3PH76</accession>
<feature type="transmembrane region" description="Helical" evidence="6">
    <location>
        <begin position="442"/>
        <end position="465"/>
    </location>
</feature>
<feature type="transmembrane region" description="Helical" evidence="6">
    <location>
        <begin position="9"/>
        <end position="26"/>
    </location>
</feature>
<dbReference type="PRINTS" id="PR01036">
    <property type="entry name" value="TCRTETB"/>
</dbReference>
<evidence type="ECO:0000259" key="7">
    <source>
        <dbReference type="PROSITE" id="PS50850"/>
    </source>
</evidence>
<dbReference type="PANTHER" id="PTHR42718:SF9">
    <property type="entry name" value="MAJOR FACILITATOR SUPERFAMILY MULTIDRUG TRANSPORTER MFSC"/>
    <property type="match status" value="1"/>
</dbReference>
<name>A0ABW3PH76_9LACO</name>
<reference evidence="9" key="1">
    <citation type="journal article" date="2019" name="Int. J. Syst. Evol. Microbiol.">
        <title>The Global Catalogue of Microorganisms (GCM) 10K type strain sequencing project: providing services to taxonomists for standard genome sequencing and annotation.</title>
        <authorList>
            <consortium name="The Broad Institute Genomics Platform"/>
            <consortium name="The Broad Institute Genome Sequencing Center for Infectious Disease"/>
            <person name="Wu L."/>
            <person name="Ma J."/>
        </authorList>
    </citation>
    <scope>NUCLEOTIDE SEQUENCE [LARGE SCALE GENOMIC DNA]</scope>
    <source>
        <strain evidence="9">CCUG 71848</strain>
    </source>
</reference>
<dbReference type="PROSITE" id="PS50850">
    <property type="entry name" value="MFS"/>
    <property type="match status" value="1"/>
</dbReference>
<feature type="transmembrane region" description="Helical" evidence="6">
    <location>
        <begin position="335"/>
        <end position="354"/>
    </location>
</feature>
<dbReference type="InterPro" id="IPR020846">
    <property type="entry name" value="MFS_dom"/>
</dbReference>
<evidence type="ECO:0000256" key="5">
    <source>
        <dbReference type="ARBA" id="ARBA00023136"/>
    </source>
</evidence>
<feature type="transmembrane region" description="Helical" evidence="6">
    <location>
        <begin position="206"/>
        <end position="224"/>
    </location>
</feature>
<dbReference type="Gene3D" id="1.20.1250.20">
    <property type="entry name" value="MFS general substrate transporter like domains"/>
    <property type="match status" value="1"/>
</dbReference>
<dbReference type="InterPro" id="IPR011701">
    <property type="entry name" value="MFS"/>
</dbReference>